<feature type="transmembrane region" description="Helical" evidence="1">
    <location>
        <begin position="6"/>
        <end position="27"/>
    </location>
</feature>
<evidence type="ECO:0000313" key="2">
    <source>
        <dbReference type="EMBL" id="GKV18325.1"/>
    </source>
</evidence>
<dbReference type="EMBL" id="BPVZ01000050">
    <property type="protein sequence ID" value="GKV18325.1"/>
    <property type="molecule type" value="Genomic_DNA"/>
</dbReference>
<evidence type="ECO:0000313" key="3">
    <source>
        <dbReference type="Proteomes" id="UP001054252"/>
    </source>
</evidence>
<dbReference type="AlphaFoldDB" id="A0AAV5K6N6"/>
<keyword evidence="1" id="KW-0812">Transmembrane</keyword>
<reference evidence="2 3" key="1">
    <citation type="journal article" date="2021" name="Commun. Biol.">
        <title>The genome of Shorea leprosula (Dipterocarpaceae) highlights the ecological relevance of drought in aseasonal tropical rainforests.</title>
        <authorList>
            <person name="Ng K.K.S."/>
            <person name="Kobayashi M.J."/>
            <person name="Fawcett J.A."/>
            <person name="Hatakeyama M."/>
            <person name="Paape T."/>
            <person name="Ng C.H."/>
            <person name="Ang C.C."/>
            <person name="Tnah L.H."/>
            <person name="Lee C.T."/>
            <person name="Nishiyama T."/>
            <person name="Sese J."/>
            <person name="O'Brien M.J."/>
            <person name="Copetti D."/>
            <person name="Mohd Noor M.I."/>
            <person name="Ong R.C."/>
            <person name="Putra M."/>
            <person name="Sireger I.Z."/>
            <person name="Indrioko S."/>
            <person name="Kosugi Y."/>
            <person name="Izuno A."/>
            <person name="Isagi Y."/>
            <person name="Lee S.L."/>
            <person name="Shimizu K.K."/>
        </authorList>
    </citation>
    <scope>NUCLEOTIDE SEQUENCE [LARGE SCALE GENOMIC DNA]</scope>
    <source>
        <strain evidence="2">214</strain>
    </source>
</reference>
<keyword evidence="1" id="KW-0472">Membrane</keyword>
<comment type="caution">
    <text evidence="2">The sequence shown here is derived from an EMBL/GenBank/DDBJ whole genome shotgun (WGS) entry which is preliminary data.</text>
</comment>
<gene>
    <name evidence="2" type="ORF">SLEP1_g28723</name>
</gene>
<organism evidence="2 3">
    <name type="scientific">Rubroshorea leprosula</name>
    <dbReference type="NCBI Taxonomy" id="152421"/>
    <lineage>
        <taxon>Eukaryota</taxon>
        <taxon>Viridiplantae</taxon>
        <taxon>Streptophyta</taxon>
        <taxon>Embryophyta</taxon>
        <taxon>Tracheophyta</taxon>
        <taxon>Spermatophyta</taxon>
        <taxon>Magnoliopsida</taxon>
        <taxon>eudicotyledons</taxon>
        <taxon>Gunneridae</taxon>
        <taxon>Pentapetalae</taxon>
        <taxon>rosids</taxon>
        <taxon>malvids</taxon>
        <taxon>Malvales</taxon>
        <taxon>Dipterocarpaceae</taxon>
        <taxon>Rubroshorea</taxon>
    </lineage>
</organism>
<evidence type="ECO:0000256" key="1">
    <source>
        <dbReference type="SAM" id="Phobius"/>
    </source>
</evidence>
<proteinExistence type="predicted"/>
<keyword evidence="3" id="KW-1185">Reference proteome</keyword>
<accession>A0AAV5K6N6</accession>
<sequence length="61" mass="6943">MIQFLWLHLCCGSIYSWQMIALGSGYIGDLSKRCSKKSLWKGNQVGDWVTRLSLQGQCPSY</sequence>
<keyword evidence="1" id="KW-1133">Transmembrane helix</keyword>
<name>A0AAV5K6N6_9ROSI</name>
<protein>
    <submittedName>
        <fullName evidence="2">Uncharacterized protein</fullName>
    </submittedName>
</protein>
<dbReference type="Proteomes" id="UP001054252">
    <property type="component" value="Unassembled WGS sequence"/>
</dbReference>